<gene>
    <name evidence="3" type="ORF">FHS13_002058</name>
</gene>
<protein>
    <submittedName>
        <fullName evidence="3">Uncharacterized protein</fullName>
    </submittedName>
</protein>
<evidence type="ECO:0000256" key="2">
    <source>
        <dbReference type="SAM" id="Phobius"/>
    </source>
</evidence>
<keyword evidence="2" id="KW-1133">Transmembrane helix</keyword>
<dbReference type="EMBL" id="JACHJO010000005">
    <property type="protein sequence ID" value="MBB6120107.1"/>
    <property type="molecule type" value="Genomic_DNA"/>
</dbReference>
<keyword evidence="2" id="KW-0472">Membrane</keyword>
<feature type="compositionally biased region" description="Low complexity" evidence="1">
    <location>
        <begin position="29"/>
        <end position="42"/>
    </location>
</feature>
<accession>A0A841IMY8</accession>
<reference evidence="3 4" key="1">
    <citation type="submission" date="2020-08" db="EMBL/GenBank/DDBJ databases">
        <title>Genomic Encyclopedia of Type Strains, Phase III (KMG-III): the genomes of soil and plant-associated and newly described type strains.</title>
        <authorList>
            <person name="Whitman W."/>
        </authorList>
    </citation>
    <scope>NUCLEOTIDE SEQUENCE [LARGE SCALE GENOMIC DNA]</scope>
    <source>
        <strain evidence="3 4">CECT 8712</strain>
    </source>
</reference>
<evidence type="ECO:0000313" key="4">
    <source>
        <dbReference type="Proteomes" id="UP000536604"/>
    </source>
</evidence>
<evidence type="ECO:0000313" key="3">
    <source>
        <dbReference type="EMBL" id="MBB6120107.1"/>
    </source>
</evidence>
<evidence type="ECO:0000256" key="1">
    <source>
        <dbReference type="SAM" id="MobiDB-lite"/>
    </source>
</evidence>
<dbReference type="Proteomes" id="UP000536604">
    <property type="component" value="Unassembled WGS sequence"/>
</dbReference>
<dbReference type="RefSeq" id="WP_184290802.1">
    <property type="nucleotide sequence ID" value="NZ_JACHJO010000005.1"/>
</dbReference>
<feature type="transmembrane region" description="Helical" evidence="2">
    <location>
        <begin position="62"/>
        <end position="87"/>
    </location>
</feature>
<proteinExistence type="predicted"/>
<keyword evidence="4" id="KW-1185">Reference proteome</keyword>
<comment type="caution">
    <text evidence="3">The sequence shown here is derived from an EMBL/GenBank/DDBJ whole genome shotgun (WGS) entry which is preliminary data.</text>
</comment>
<keyword evidence="2" id="KW-0812">Transmembrane</keyword>
<name>A0A841IMY8_9ACTN</name>
<sequence>MALEWELPAMALEEFLDAGAGAPGDGPGRTRSGSVRTGSVRSGDAVTEPLAVARERRRKVPLWAGLCLAGVVALAGATVVAVVAWRWAALGGEETPRAVSQAVKERPCPARVSEMVPGGEGTLVEAYETGRHRIVLCADGSEQLYYFGEFLDGSGEPMLVPAERTESGYTARSGQTGYEIADGQVVVTGGDGAVMARHDLVETAATE</sequence>
<feature type="region of interest" description="Disordered" evidence="1">
    <location>
        <begin position="18"/>
        <end position="42"/>
    </location>
</feature>
<dbReference type="AlphaFoldDB" id="A0A841IMY8"/>
<organism evidence="3 4">
    <name type="scientific">Nocardiopsis algeriensis</name>
    <dbReference type="NCBI Taxonomy" id="1478215"/>
    <lineage>
        <taxon>Bacteria</taxon>
        <taxon>Bacillati</taxon>
        <taxon>Actinomycetota</taxon>
        <taxon>Actinomycetes</taxon>
        <taxon>Streptosporangiales</taxon>
        <taxon>Nocardiopsidaceae</taxon>
        <taxon>Nocardiopsis</taxon>
    </lineage>
</organism>